<feature type="transmembrane region" description="Helical" evidence="1">
    <location>
        <begin position="64"/>
        <end position="82"/>
    </location>
</feature>
<proteinExistence type="predicted"/>
<dbReference type="InterPro" id="IPR043717">
    <property type="entry name" value="DUF5658"/>
</dbReference>
<feature type="transmembrane region" description="Helical" evidence="1">
    <location>
        <begin position="94"/>
        <end position="119"/>
    </location>
</feature>
<dbReference type="STRING" id="387631.Asulf_01119"/>
<sequence>MEFQCEEKIYIFHLRILNVKRITVLFVTFMLLNFADLFTTMTSFNYTIYVELNTVIAFLYDRSPFLMAFYKILGPSLPFIVLQNFDARTRIQKVIYLSTIVGLALATLVYGLIVVHNILLLGTI</sequence>
<name>N0BBX7_9EURY</name>
<evidence type="ECO:0000313" key="4">
    <source>
        <dbReference type="Proteomes" id="UP000013307"/>
    </source>
</evidence>
<dbReference type="Proteomes" id="UP000013307">
    <property type="component" value="Chromosome"/>
</dbReference>
<feature type="transmembrane region" description="Helical" evidence="1">
    <location>
        <begin position="22"/>
        <end position="44"/>
    </location>
</feature>
<keyword evidence="1" id="KW-0472">Membrane</keyword>
<dbReference type="KEGG" id="ast:Asulf_01119"/>
<gene>
    <name evidence="3" type="ORF">Asulf_01119</name>
</gene>
<keyword evidence="1" id="KW-0812">Transmembrane</keyword>
<evidence type="ECO:0000256" key="1">
    <source>
        <dbReference type="SAM" id="Phobius"/>
    </source>
</evidence>
<keyword evidence="1" id="KW-1133">Transmembrane helix</keyword>
<accession>N0BBX7</accession>
<dbReference type="Pfam" id="PF18902">
    <property type="entry name" value="DUF5658"/>
    <property type="match status" value="1"/>
</dbReference>
<keyword evidence="4" id="KW-1185">Reference proteome</keyword>
<organism evidence="3 4">
    <name type="scientific">Archaeoglobus sulfaticallidus PM70-1</name>
    <dbReference type="NCBI Taxonomy" id="387631"/>
    <lineage>
        <taxon>Archaea</taxon>
        <taxon>Methanobacteriati</taxon>
        <taxon>Methanobacteriota</taxon>
        <taxon>Archaeoglobi</taxon>
        <taxon>Archaeoglobales</taxon>
        <taxon>Archaeoglobaceae</taxon>
        <taxon>Archaeoglobus</taxon>
    </lineage>
</organism>
<protein>
    <recommendedName>
        <fullName evidence="2">DUF5658 domain-containing protein</fullName>
    </recommendedName>
</protein>
<feature type="domain" description="DUF5658" evidence="2">
    <location>
        <begin position="28"/>
        <end position="121"/>
    </location>
</feature>
<dbReference type="EMBL" id="CP005290">
    <property type="protein sequence ID" value="AGK61119.1"/>
    <property type="molecule type" value="Genomic_DNA"/>
</dbReference>
<evidence type="ECO:0000313" key="3">
    <source>
        <dbReference type="EMBL" id="AGK61119.1"/>
    </source>
</evidence>
<dbReference type="HOGENOM" id="CLU_1998637_0_0_2"/>
<dbReference type="AlphaFoldDB" id="N0BBX7"/>
<dbReference type="eggNOG" id="arCOG14514">
    <property type="taxonomic scope" value="Archaea"/>
</dbReference>
<reference evidence="3 4" key="1">
    <citation type="journal article" date="2013" name="Genome Announc.">
        <title>Complete Genome Sequence of the Thermophilic and Facultatively Chemolithoautotrophic Sulfate Reducer Archaeoglobus sulfaticallidus Strain PM70-1T.</title>
        <authorList>
            <person name="Stokke R."/>
            <person name="Hocking W.P."/>
            <person name="Steinsbu B.O."/>
            <person name="Steen I.H."/>
        </authorList>
    </citation>
    <scope>NUCLEOTIDE SEQUENCE [LARGE SCALE GENOMIC DNA]</scope>
    <source>
        <strain evidence="3">PM70-1</strain>
    </source>
</reference>
<evidence type="ECO:0000259" key="2">
    <source>
        <dbReference type="Pfam" id="PF18902"/>
    </source>
</evidence>